<evidence type="ECO:0000313" key="1">
    <source>
        <dbReference type="EMBL" id="MDZ5762281.1"/>
    </source>
</evidence>
<name>A0ABU5L827_9RICK</name>
<gene>
    <name evidence="1" type="ORF">Cyrtocomes_00660</name>
</gene>
<protein>
    <submittedName>
        <fullName evidence="1">Uncharacterized protein</fullName>
    </submittedName>
</protein>
<reference evidence="1 2" key="1">
    <citation type="submission" date="2023-02" db="EMBL/GenBank/DDBJ databases">
        <title>Host association and intracellularity evolved multiple times independently in the Rickettsiales.</title>
        <authorList>
            <person name="Castelli M."/>
            <person name="Nardi T."/>
            <person name="Gammuto L."/>
            <person name="Bellinzona G."/>
            <person name="Sabaneyeva E."/>
            <person name="Potekhin A."/>
            <person name="Serra V."/>
            <person name="Petroni G."/>
            <person name="Sassera D."/>
        </authorList>
    </citation>
    <scope>NUCLEOTIDE SEQUENCE [LARGE SCALE GENOMIC DNA]</scope>
    <source>
        <strain evidence="1 2">BOD18</strain>
    </source>
</reference>
<dbReference type="Proteomes" id="UP001293791">
    <property type="component" value="Unassembled WGS sequence"/>
</dbReference>
<evidence type="ECO:0000313" key="2">
    <source>
        <dbReference type="Proteomes" id="UP001293791"/>
    </source>
</evidence>
<sequence>MANKNNKKENNVLDLDQDLLSNLNKVAHIDEEHVFLEENVNNLINTLGIKNKRSIQNNNLKR</sequence>
<dbReference type="RefSeq" id="WP_322497757.1">
    <property type="nucleotide sequence ID" value="NZ_JARGYT010000034.1"/>
</dbReference>
<keyword evidence="2" id="KW-1185">Reference proteome</keyword>
<dbReference type="EMBL" id="JARGYT010000034">
    <property type="protein sequence ID" value="MDZ5762281.1"/>
    <property type="molecule type" value="Genomic_DNA"/>
</dbReference>
<comment type="caution">
    <text evidence="1">The sequence shown here is derived from an EMBL/GenBank/DDBJ whole genome shotgun (WGS) entry which is preliminary data.</text>
</comment>
<organism evidence="1 2">
    <name type="scientific">Candidatus Cyrtobacter comes</name>
    <dbReference type="NCBI Taxonomy" id="675776"/>
    <lineage>
        <taxon>Bacteria</taxon>
        <taxon>Pseudomonadati</taxon>
        <taxon>Pseudomonadota</taxon>
        <taxon>Alphaproteobacteria</taxon>
        <taxon>Rickettsiales</taxon>
        <taxon>Candidatus Midichloriaceae</taxon>
        <taxon>Candidatus Cyrtobacter</taxon>
    </lineage>
</organism>
<proteinExistence type="predicted"/>
<accession>A0ABU5L827</accession>